<keyword evidence="1" id="KW-0472">Membrane</keyword>
<dbReference type="EMBL" id="FNHL01000009">
    <property type="protein sequence ID" value="SDN28925.1"/>
    <property type="molecule type" value="Genomic_DNA"/>
</dbReference>
<evidence type="ECO:0000313" key="2">
    <source>
        <dbReference type="EMBL" id="SDN28925.1"/>
    </source>
</evidence>
<keyword evidence="1" id="KW-1133">Transmembrane helix</keyword>
<protein>
    <submittedName>
        <fullName evidence="2">Uncharacterized protein</fullName>
    </submittedName>
</protein>
<gene>
    <name evidence="2" type="ORF">SAMN04487949_3842</name>
</gene>
<dbReference type="RefSeq" id="WP_089700176.1">
    <property type="nucleotide sequence ID" value="NZ_FNHL01000009.1"/>
</dbReference>
<dbReference type="Proteomes" id="UP000199451">
    <property type="component" value="Unassembled WGS sequence"/>
</dbReference>
<keyword evidence="1" id="KW-0812">Transmembrane</keyword>
<organism evidence="2 3">
    <name type="scientific">Halogranum gelatinilyticum</name>
    <dbReference type="NCBI Taxonomy" id="660521"/>
    <lineage>
        <taxon>Archaea</taxon>
        <taxon>Methanobacteriati</taxon>
        <taxon>Methanobacteriota</taxon>
        <taxon>Stenosarchaea group</taxon>
        <taxon>Halobacteria</taxon>
        <taxon>Halobacteriales</taxon>
        <taxon>Haloferacaceae</taxon>
    </lineage>
</organism>
<reference evidence="3" key="1">
    <citation type="submission" date="2016-10" db="EMBL/GenBank/DDBJ databases">
        <authorList>
            <person name="Varghese N."/>
            <person name="Submissions S."/>
        </authorList>
    </citation>
    <scope>NUCLEOTIDE SEQUENCE [LARGE SCALE GENOMIC DNA]</scope>
    <source>
        <strain evidence="3">CGMCC 1.10119</strain>
    </source>
</reference>
<proteinExistence type="predicted"/>
<evidence type="ECO:0000313" key="3">
    <source>
        <dbReference type="Proteomes" id="UP000199451"/>
    </source>
</evidence>
<sequence>MDSRILGTVLCGTLLIAVNRSIPGSVAGIPVQPVVLFVGGLLSVVGGILLLRGLFESDRASG</sequence>
<dbReference type="AlphaFoldDB" id="A0A1H0A660"/>
<feature type="transmembrane region" description="Helical" evidence="1">
    <location>
        <begin position="30"/>
        <end position="51"/>
    </location>
</feature>
<evidence type="ECO:0000256" key="1">
    <source>
        <dbReference type="SAM" id="Phobius"/>
    </source>
</evidence>
<dbReference type="STRING" id="660521.SAMN04487949_3842"/>
<name>A0A1H0A660_9EURY</name>
<accession>A0A1H0A660</accession>
<keyword evidence="3" id="KW-1185">Reference proteome</keyword>